<sequence length="223" mass="24771">MASVRFADSTTPTHHRFPSIEHIPRPQSTHLDLRYPARYLTLSHDTPAVVDLKAASPPLRTPAQTAPRPSLQARPRRPAENPEPHRTLRQAAPSFKTLVETIDAFPCPLEDKLTLVAKLHAEVEAELTQLSELAGPPLASTYLDYADRSSGHSRKKIEDTVRFIKHADRIKAHALQQLKQDISHSQTPALHPALPAHSHHHPSHQAPAAHSSSRLALLSRELH</sequence>
<feature type="region of interest" description="Disordered" evidence="1">
    <location>
        <begin position="188"/>
        <end position="218"/>
    </location>
</feature>
<proteinExistence type="predicted"/>
<reference evidence="2" key="1">
    <citation type="submission" date="2022-10" db="EMBL/GenBank/DDBJ databases">
        <title>Puccinia triticina Genome sequencing and assembly.</title>
        <authorList>
            <person name="Li C."/>
        </authorList>
    </citation>
    <scope>NUCLEOTIDE SEQUENCE</scope>
    <source>
        <strain evidence="2">Pt15</strain>
    </source>
</reference>
<dbReference type="EMBL" id="CP110432">
    <property type="protein sequence ID" value="WAQ90302.1"/>
    <property type="molecule type" value="Genomic_DNA"/>
</dbReference>
<dbReference type="Proteomes" id="UP001164743">
    <property type="component" value="Chromosome 12A"/>
</dbReference>
<organism evidence="2 3">
    <name type="scientific">Puccinia triticina</name>
    <dbReference type="NCBI Taxonomy" id="208348"/>
    <lineage>
        <taxon>Eukaryota</taxon>
        <taxon>Fungi</taxon>
        <taxon>Dikarya</taxon>
        <taxon>Basidiomycota</taxon>
        <taxon>Pucciniomycotina</taxon>
        <taxon>Pucciniomycetes</taxon>
        <taxon>Pucciniales</taxon>
        <taxon>Pucciniaceae</taxon>
        <taxon>Puccinia</taxon>
    </lineage>
</organism>
<feature type="compositionally biased region" description="Low complexity" evidence="1">
    <location>
        <begin position="204"/>
        <end position="218"/>
    </location>
</feature>
<evidence type="ECO:0000256" key="1">
    <source>
        <dbReference type="SAM" id="MobiDB-lite"/>
    </source>
</evidence>
<evidence type="ECO:0000313" key="2">
    <source>
        <dbReference type="EMBL" id="WAQ90302.1"/>
    </source>
</evidence>
<protein>
    <submittedName>
        <fullName evidence="2">Uncharacterized protein</fullName>
    </submittedName>
</protein>
<accession>A0ABY7D205</accession>
<gene>
    <name evidence="2" type="ORF">PtA15_12A290</name>
</gene>
<dbReference type="RefSeq" id="XP_053025857.1">
    <property type="nucleotide sequence ID" value="XM_053161884.1"/>
</dbReference>
<feature type="region of interest" description="Disordered" evidence="1">
    <location>
        <begin position="1"/>
        <end position="25"/>
    </location>
</feature>
<keyword evidence="3" id="KW-1185">Reference proteome</keyword>
<dbReference type="GeneID" id="77802779"/>
<evidence type="ECO:0000313" key="3">
    <source>
        <dbReference type="Proteomes" id="UP001164743"/>
    </source>
</evidence>
<name>A0ABY7D205_9BASI</name>
<feature type="region of interest" description="Disordered" evidence="1">
    <location>
        <begin position="55"/>
        <end position="85"/>
    </location>
</feature>